<dbReference type="Gene3D" id="3.40.50.2300">
    <property type="match status" value="1"/>
</dbReference>
<accession>A0A1J5TRM7</accession>
<dbReference type="InterPro" id="IPR036097">
    <property type="entry name" value="HisK_dim/P_sf"/>
</dbReference>
<name>A0A1J5TRM7_9ZZZZ</name>
<dbReference type="Gene3D" id="3.30.565.10">
    <property type="entry name" value="Histidine kinase-like ATPase, C-terminal domain"/>
    <property type="match status" value="1"/>
</dbReference>
<dbReference type="InterPro" id="IPR003661">
    <property type="entry name" value="HisK_dim/P_dom"/>
</dbReference>
<evidence type="ECO:0000259" key="7">
    <source>
        <dbReference type="PROSITE" id="PS50110"/>
    </source>
</evidence>
<dbReference type="InterPro" id="IPR036890">
    <property type="entry name" value="HATPase_C_sf"/>
</dbReference>
<dbReference type="SUPFAM" id="SSF47384">
    <property type="entry name" value="Homodimeric domain of signal transducing histidine kinase"/>
    <property type="match status" value="1"/>
</dbReference>
<dbReference type="PANTHER" id="PTHR43547">
    <property type="entry name" value="TWO-COMPONENT HISTIDINE KINASE"/>
    <property type="match status" value="1"/>
</dbReference>
<dbReference type="SMART" id="SM00387">
    <property type="entry name" value="HATPase_c"/>
    <property type="match status" value="1"/>
</dbReference>
<dbReference type="PRINTS" id="PR00344">
    <property type="entry name" value="BCTRLSENSOR"/>
</dbReference>
<evidence type="ECO:0000256" key="2">
    <source>
        <dbReference type="ARBA" id="ARBA00023012"/>
    </source>
</evidence>
<dbReference type="FunFam" id="3.40.50.2300:FF:000001">
    <property type="entry name" value="DNA-binding response regulator PhoB"/>
    <property type="match status" value="1"/>
</dbReference>
<evidence type="ECO:0000256" key="4">
    <source>
        <dbReference type="ARBA" id="ARBA00023125"/>
    </source>
</evidence>
<sequence length="376" mass="41494">MAAPKILVVDDQPINVQLLKRKLEREGLAVVAAYNGVEALASVAKDKPDLILLDVMMPDMDGIEVCQRLQSNEDTRSIPVIFITARTSKEGKLEGLGAGAVDYITKPIDLDETFARVQTQLRFVAINREMADLQRRLAEARRVATIGAVTQGIAHNLNNLLGIVIGYLDLVKAYYDKPEMVKKNVQHVDEAVQRIVSIIKQLSSLLVKARPPVIKMSLQRALDLGVARYQNDYRITQPVAIENPLGELPFETNVEVFEEVLSKVLINAWEAYDDKPAHLRPILIATALIDKPAEGKFVEIRVEDHGHGIDPEIRDHVFEPFISAKRTVGVGMGLTVARHALRNLGGEVTIADRPGGGAIATLMHPVEKRPVKNDGE</sequence>
<feature type="domain" description="Histidine kinase" evidence="6">
    <location>
        <begin position="152"/>
        <end position="368"/>
    </location>
</feature>
<dbReference type="PROSITE" id="PS50110">
    <property type="entry name" value="RESPONSE_REGULATORY"/>
    <property type="match status" value="1"/>
</dbReference>
<dbReference type="GO" id="GO:0003677">
    <property type="term" value="F:DNA binding"/>
    <property type="evidence" value="ECO:0007669"/>
    <property type="project" value="UniProtKB-KW"/>
</dbReference>
<dbReference type="SUPFAM" id="SSF52172">
    <property type="entry name" value="CheY-like"/>
    <property type="match status" value="1"/>
</dbReference>
<organism evidence="8">
    <name type="scientific">mine drainage metagenome</name>
    <dbReference type="NCBI Taxonomy" id="410659"/>
    <lineage>
        <taxon>unclassified sequences</taxon>
        <taxon>metagenomes</taxon>
        <taxon>ecological metagenomes</taxon>
    </lineage>
</organism>
<dbReference type="InterPro" id="IPR001789">
    <property type="entry name" value="Sig_transdc_resp-reg_receiver"/>
</dbReference>
<keyword evidence="1" id="KW-0597">Phosphoprotein</keyword>
<dbReference type="Pfam" id="PF00072">
    <property type="entry name" value="Response_reg"/>
    <property type="match status" value="1"/>
</dbReference>
<keyword evidence="4" id="KW-0238">DNA-binding</keyword>
<comment type="caution">
    <text evidence="8">The sequence shown here is derived from an EMBL/GenBank/DDBJ whole genome shotgun (WGS) entry which is preliminary data.</text>
</comment>
<evidence type="ECO:0000256" key="5">
    <source>
        <dbReference type="ARBA" id="ARBA00023163"/>
    </source>
</evidence>
<dbReference type="Pfam" id="PF02518">
    <property type="entry name" value="HATPase_c"/>
    <property type="match status" value="1"/>
</dbReference>
<dbReference type="EMBL" id="MLJW01000002">
    <property type="protein sequence ID" value="OIR18896.1"/>
    <property type="molecule type" value="Genomic_DNA"/>
</dbReference>
<dbReference type="PANTHER" id="PTHR43547:SF2">
    <property type="entry name" value="HYBRID SIGNAL TRANSDUCTION HISTIDINE KINASE C"/>
    <property type="match status" value="1"/>
</dbReference>
<gene>
    <name evidence="8" type="primary">pleD_1</name>
    <name evidence="8" type="ORF">GALL_12390</name>
</gene>
<dbReference type="CDD" id="cd17538">
    <property type="entry name" value="REC_D1_PleD-like"/>
    <property type="match status" value="1"/>
</dbReference>
<protein>
    <submittedName>
        <fullName evidence="8">Response regulator PleD</fullName>
    </submittedName>
</protein>
<evidence type="ECO:0000259" key="6">
    <source>
        <dbReference type="PROSITE" id="PS50109"/>
    </source>
</evidence>
<keyword evidence="5" id="KW-0804">Transcription</keyword>
<keyword evidence="2" id="KW-0902">Two-component regulatory system</keyword>
<dbReference type="InterPro" id="IPR003594">
    <property type="entry name" value="HATPase_dom"/>
</dbReference>
<proteinExistence type="predicted"/>
<dbReference type="InterPro" id="IPR005467">
    <property type="entry name" value="His_kinase_dom"/>
</dbReference>
<reference evidence="8" key="1">
    <citation type="submission" date="2016-10" db="EMBL/GenBank/DDBJ databases">
        <title>Sequence of Gallionella enrichment culture.</title>
        <authorList>
            <person name="Poehlein A."/>
            <person name="Muehling M."/>
            <person name="Daniel R."/>
        </authorList>
    </citation>
    <scope>NUCLEOTIDE SEQUENCE</scope>
</reference>
<evidence type="ECO:0000256" key="1">
    <source>
        <dbReference type="ARBA" id="ARBA00022553"/>
    </source>
</evidence>
<dbReference type="CDD" id="cd00082">
    <property type="entry name" value="HisKA"/>
    <property type="match status" value="1"/>
</dbReference>
<dbReference type="AlphaFoldDB" id="A0A1J5TRM7"/>
<dbReference type="PROSITE" id="PS50109">
    <property type="entry name" value="HIS_KIN"/>
    <property type="match status" value="1"/>
</dbReference>
<dbReference type="GO" id="GO:0000155">
    <property type="term" value="F:phosphorelay sensor kinase activity"/>
    <property type="evidence" value="ECO:0007669"/>
    <property type="project" value="InterPro"/>
</dbReference>
<evidence type="ECO:0000313" key="8">
    <source>
        <dbReference type="EMBL" id="OIR18896.1"/>
    </source>
</evidence>
<keyword evidence="3" id="KW-0805">Transcription regulation</keyword>
<dbReference type="InterPro" id="IPR011006">
    <property type="entry name" value="CheY-like_superfamily"/>
</dbReference>
<feature type="domain" description="Response regulatory" evidence="7">
    <location>
        <begin position="5"/>
        <end position="121"/>
    </location>
</feature>
<dbReference type="Gene3D" id="1.10.287.130">
    <property type="match status" value="1"/>
</dbReference>
<dbReference type="SMART" id="SM00448">
    <property type="entry name" value="REC"/>
    <property type="match status" value="1"/>
</dbReference>
<dbReference type="InterPro" id="IPR004358">
    <property type="entry name" value="Sig_transdc_His_kin-like_C"/>
</dbReference>
<evidence type="ECO:0000256" key="3">
    <source>
        <dbReference type="ARBA" id="ARBA00023015"/>
    </source>
</evidence>
<dbReference type="SUPFAM" id="SSF55874">
    <property type="entry name" value="ATPase domain of HSP90 chaperone/DNA topoisomerase II/histidine kinase"/>
    <property type="match status" value="1"/>
</dbReference>